<sequence length="61" mass="6696">MTPFDEMHTGGRVRAPYSQVNTWLKAQDPASLAQKAHDAEGVFRKTGITFAVYGDAEAAER</sequence>
<reference evidence="1 2" key="1">
    <citation type="submission" date="2024-05" db="EMBL/GenBank/DDBJ databases">
        <title>Burkholderia sp. Nov. a novel bacteria isolated from rhizosphere soil of Camellia sinensis.</title>
        <authorList>
            <person name="Dong Y."/>
        </authorList>
    </citation>
    <scope>NUCLEOTIDE SEQUENCE [LARGE SCALE GENOMIC DNA]</scope>
    <source>
        <strain evidence="1 2">GS2Y</strain>
    </source>
</reference>
<feature type="non-terminal residue" evidence="1">
    <location>
        <position position="61"/>
    </location>
</feature>
<accession>A0ABU9WW73</accession>
<protein>
    <submittedName>
        <fullName evidence="1">Circularly permuted type 2 ATP-grasp protein</fullName>
    </submittedName>
</protein>
<evidence type="ECO:0000313" key="2">
    <source>
        <dbReference type="Proteomes" id="UP001466933"/>
    </source>
</evidence>
<dbReference type="EMBL" id="JBCPYA010000024">
    <property type="protein sequence ID" value="MEN2475367.1"/>
    <property type="molecule type" value="Genomic_DNA"/>
</dbReference>
<keyword evidence="2" id="KW-1185">Reference proteome</keyword>
<comment type="caution">
    <text evidence="1">The sequence shown here is derived from an EMBL/GenBank/DDBJ whole genome shotgun (WGS) entry which is preliminary data.</text>
</comment>
<proteinExistence type="predicted"/>
<evidence type="ECO:0000313" key="1">
    <source>
        <dbReference type="EMBL" id="MEN2475367.1"/>
    </source>
</evidence>
<organism evidence="1 2">
    <name type="scientific">Burkholderia theae</name>
    <dbReference type="NCBI Taxonomy" id="3143496"/>
    <lineage>
        <taxon>Bacteria</taxon>
        <taxon>Pseudomonadati</taxon>
        <taxon>Pseudomonadota</taxon>
        <taxon>Betaproteobacteria</taxon>
        <taxon>Burkholderiales</taxon>
        <taxon>Burkholderiaceae</taxon>
        <taxon>Burkholderia</taxon>
    </lineage>
</organism>
<gene>
    <name evidence="1" type="ORF">VOI36_36300</name>
</gene>
<dbReference type="Proteomes" id="UP001466933">
    <property type="component" value="Unassembled WGS sequence"/>
</dbReference>
<name>A0ABU9WW73_9BURK</name>